<accession>A0ABQ1N9X6</accession>
<comment type="caution">
    <text evidence="1">The sequence shown here is derived from an EMBL/GenBank/DDBJ whole genome shotgun (WGS) entry which is preliminary data.</text>
</comment>
<protein>
    <submittedName>
        <fullName evidence="1">Uncharacterized protein</fullName>
    </submittedName>
</protein>
<name>A0ABQ1N9X6_9BACT</name>
<sequence length="46" mass="5429">MKNKGIYKAIDVFSEDEYELMVNEEIISKSDQLIIFPGKTDYRLDE</sequence>
<reference evidence="2" key="1">
    <citation type="journal article" date="2019" name="Int. J. Syst. Evol. Microbiol.">
        <title>The Global Catalogue of Microorganisms (GCM) 10K type strain sequencing project: providing services to taxonomists for standard genome sequencing and annotation.</title>
        <authorList>
            <consortium name="The Broad Institute Genomics Platform"/>
            <consortium name="The Broad Institute Genome Sequencing Center for Infectious Disease"/>
            <person name="Wu L."/>
            <person name="Ma J."/>
        </authorList>
    </citation>
    <scope>NUCLEOTIDE SEQUENCE [LARGE SCALE GENOMIC DNA]</scope>
    <source>
        <strain evidence="2">CGMCC 1.10832</strain>
    </source>
</reference>
<proteinExistence type="predicted"/>
<keyword evidence="2" id="KW-1185">Reference proteome</keyword>
<dbReference type="EMBL" id="BMEC01000023">
    <property type="protein sequence ID" value="GGC55525.1"/>
    <property type="molecule type" value="Genomic_DNA"/>
</dbReference>
<evidence type="ECO:0000313" key="1">
    <source>
        <dbReference type="EMBL" id="GGC55525.1"/>
    </source>
</evidence>
<dbReference type="Proteomes" id="UP000636010">
    <property type="component" value="Unassembled WGS sequence"/>
</dbReference>
<organism evidence="1 2">
    <name type="scientific">Marivirga lumbricoides</name>
    <dbReference type="NCBI Taxonomy" id="1046115"/>
    <lineage>
        <taxon>Bacteria</taxon>
        <taxon>Pseudomonadati</taxon>
        <taxon>Bacteroidota</taxon>
        <taxon>Cytophagia</taxon>
        <taxon>Cytophagales</taxon>
        <taxon>Marivirgaceae</taxon>
        <taxon>Marivirga</taxon>
    </lineage>
</organism>
<evidence type="ECO:0000313" key="2">
    <source>
        <dbReference type="Proteomes" id="UP000636010"/>
    </source>
</evidence>
<gene>
    <name evidence="1" type="ORF">GCM10011506_46490</name>
</gene>